<dbReference type="Proteomes" id="UP001183390">
    <property type="component" value="Unassembled WGS sequence"/>
</dbReference>
<keyword evidence="1" id="KW-0723">Serine/threonine-protein kinase</keyword>
<proteinExistence type="predicted"/>
<gene>
    <name evidence="4" type="ORF">RM479_20160</name>
</gene>
<dbReference type="InterPro" id="IPR047718">
    <property type="entry name" value="RsbA-like_anti_sig"/>
</dbReference>
<dbReference type="InterPro" id="IPR025847">
    <property type="entry name" value="MEDS_domain"/>
</dbReference>
<dbReference type="CDD" id="cd16936">
    <property type="entry name" value="HATPase_RsbW-like"/>
    <property type="match status" value="1"/>
</dbReference>
<evidence type="ECO:0000259" key="3">
    <source>
        <dbReference type="Pfam" id="PF14417"/>
    </source>
</evidence>
<keyword evidence="5" id="KW-1185">Reference proteome</keyword>
<comment type="caution">
    <text evidence="4">The sequence shown here is derived from an EMBL/GenBank/DDBJ whole genome shotgun (WGS) entry which is preliminary data.</text>
</comment>
<dbReference type="InterPro" id="IPR050267">
    <property type="entry name" value="Anti-sigma-factor_SerPK"/>
</dbReference>
<dbReference type="EMBL" id="JAVREP010000015">
    <property type="protein sequence ID" value="MDT0330738.1"/>
    <property type="molecule type" value="Genomic_DNA"/>
</dbReference>
<dbReference type="InterPro" id="IPR003594">
    <property type="entry name" value="HATPase_dom"/>
</dbReference>
<keyword evidence="1" id="KW-0418">Kinase</keyword>
<dbReference type="PANTHER" id="PTHR35526:SF3">
    <property type="entry name" value="ANTI-SIGMA-F FACTOR RSBW"/>
    <property type="match status" value="1"/>
</dbReference>
<dbReference type="Gene3D" id="3.30.565.10">
    <property type="entry name" value="Histidine kinase-like ATPase, C-terminal domain"/>
    <property type="match status" value="1"/>
</dbReference>
<organism evidence="4 5">
    <name type="scientific">Nocardiopsis lambiniae</name>
    <dbReference type="NCBI Taxonomy" id="3075539"/>
    <lineage>
        <taxon>Bacteria</taxon>
        <taxon>Bacillati</taxon>
        <taxon>Actinomycetota</taxon>
        <taxon>Actinomycetes</taxon>
        <taxon>Streptosporangiales</taxon>
        <taxon>Nocardiopsidaceae</taxon>
        <taxon>Nocardiopsis</taxon>
    </lineage>
</organism>
<dbReference type="RefSeq" id="WP_311513299.1">
    <property type="nucleotide sequence ID" value="NZ_JAVREP010000015.1"/>
</dbReference>
<evidence type="ECO:0000313" key="4">
    <source>
        <dbReference type="EMBL" id="MDT0330738.1"/>
    </source>
</evidence>
<dbReference type="NCBIfam" id="NF041045">
    <property type="entry name" value="RsbA_anti_sig"/>
    <property type="match status" value="1"/>
</dbReference>
<evidence type="ECO:0000313" key="5">
    <source>
        <dbReference type="Proteomes" id="UP001183390"/>
    </source>
</evidence>
<sequence>MTFEHQGLIFRHDRWPDAMVTGTLRAALDADLYTVLAVSDERVDGLVSALSEDERARVRVVERERLYASPGRALASLHRLASSRSGDPVLVVAEPPSSPEGSLEAREWRRWESVLCTALAPARMRLVCVHDERSLSARERAAVIATHPMLVGADGPYPNPSYLGSAAFGARPAAPEPLAVKGPVHRLEIGPSLPRLRRELTALVEAAGLPLEQVERMVTAVNELAANVLEHGAGKGGVHVWRAADRWVCDVSDESGGPIDPLIGYRPSDDLRPRGYGLWITRQICDFLEISGGGEGSLVRLHFLDRRVEDLRFDDGRLFSP</sequence>
<reference evidence="5" key="1">
    <citation type="submission" date="2023-07" db="EMBL/GenBank/DDBJ databases">
        <title>30 novel species of actinomycetes from the DSMZ collection.</title>
        <authorList>
            <person name="Nouioui I."/>
        </authorList>
    </citation>
    <scope>NUCLEOTIDE SEQUENCE [LARGE SCALE GENOMIC DNA]</scope>
    <source>
        <strain evidence="5">DSM 44743</strain>
    </source>
</reference>
<dbReference type="InterPro" id="IPR036890">
    <property type="entry name" value="HATPase_C_sf"/>
</dbReference>
<dbReference type="PANTHER" id="PTHR35526">
    <property type="entry name" value="ANTI-SIGMA-F FACTOR RSBW-RELATED"/>
    <property type="match status" value="1"/>
</dbReference>
<accession>A0ABU2MDH8</accession>
<feature type="domain" description="Histidine kinase/HSP90-like ATPase" evidence="2">
    <location>
        <begin position="193"/>
        <end position="301"/>
    </location>
</feature>
<dbReference type="SUPFAM" id="SSF55874">
    <property type="entry name" value="ATPase domain of HSP90 chaperone/DNA topoisomerase II/histidine kinase"/>
    <property type="match status" value="1"/>
</dbReference>
<dbReference type="Pfam" id="PF13581">
    <property type="entry name" value="HATPase_c_2"/>
    <property type="match status" value="1"/>
</dbReference>
<feature type="domain" description="MEDS" evidence="3">
    <location>
        <begin position="5"/>
        <end position="148"/>
    </location>
</feature>
<evidence type="ECO:0000259" key="2">
    <source>
        <dbReference type="Pfam" id="PF13581"/>
    </source>
</evidence>
<keyword evidence="1" id="KW-0808">Transferase</keyword>
<dbReference type="Pfam" id="PF14417">
    <property type="entry name" value="MEDS"/>
    <property type="match status" value="1"/>
</dbReference>
<evidence type="ECO:0000256" key="1">
    <source>
        <dbReference type="ARBA" id="ARBA00022527"/>
    </source>
</evidence>
<name>A0ABU2MDH8_9ACTN</name>
<protein>
    <submittedName>
        <fullName evidence="4">Anti-sigma factor RsbA family regulatory protein</fullName>
    </submittedName>
</protein>